<dbReference type="EMBL" id="MU266390">
    <property type="protein sequence ID" value="KAH7926051.1"/>
    <property type="molecule type" value="Genomic_DNA"/>
</dbReference>
<name>A0ACB8BKN3_9AGAM</name>
<reference evidence="1" key="1">
    <citation type="journal article" date="2021" name="New Phytol.">
        <title>Evolutionary innovations through gain and loss of genes in the ectomycorrhizal Boletales.</title>
        <authorList>
            <person name="Wu G."/>
            <person name="Miyauchi S."/>
            <person name="Morin E."/>
            <person name="Kuo A."/>
            <person name="Drula E."/>
            <person name="Varga T."/>
            <person name="Kohler A."/>
            <person name="Feng B."/>
            <person name="Cao Y."/>
            <person name="Lipzen A."/>
            <person name="Daum C."/>
            <person name="Hundley H."/>
            <person name="Pangilinan J."/>
            <person name="Johnson J."/>
            <person name="Barry K."/>
            <person name="LaButti K."/>
            <person name="Ng V."/>
            <person name="Ahrendt S."/>
            <person name="Min B."/>
            <person name="Choi I.G."/>
            <person name="Park H."/>
            <person name="Plett J.M."/>
            <person name="Magnuson J."/>
            <person name="Spatafora J.W."/>
            <person name="Nagy L.G."/>
            <person name="Henrissat B."/>
            <person name="Grigoriev I.V."/>
            <person name="Yang Z.L."/>
            <person name="Xu J."/>
            <person name="Martin F.M."/>
        </authorList>
    </citation>
    <scope>NUCLEOTIDE SEQUENCE</scope>
    <source>
        <strain evidence="1">KUC20120723A-06</strain>
    </source>
</reference>
<dbReference type="Proteomes" id="UP000790709">
    <property type="component" value="Unassembled WGS sequence"/>
</dbReference>
<keyword evidence="2" id="KW-1185">Reference proteome</keyword>
<comment type="caution">
    <text evidence="1">The sequence shown here is derived from an EMBL/GenBank/DDBJ whole genome shotgun (WGS) entry which is preliminary data.</text>
</comment>
<evidence type="ECO:0000313" key="1">
    <source>
        <dbReference type="EMBL" id="KAH7926051.1"/>
    </source>
</evidence>
<evidence type="ECO:0000313" key="2">
    <source>
        <dbReference type="Proteomes" id="UP000790709"/>
    </source>
</evidence>
<protein>
    <submittedName>
        <fullName evidence="1">Uncharacterized protein</fullName>
    </submittedName>
</protein>
<gene>
    <name evidence="1" type="ORF">BV22DRAFT_390964</name>
</gene>
<accession>A0ACB8BKN3</accession>
<sequence length="553" mass="63021">MSLFKLSKELVLLILEELEPVSLLRFCQASHLIHSVAASCTALRYRYELALCGMRDGPPSNRSPRVRLEQLLNYKRGWPTLAWSSEDRLRITPPTILGVTGRFLYQASENTLPNGLFQWTLQIYELRSFRSALADPLRHCRFNIPFDIRQVAIDPSQDLMVLAELYFPTNNSAITARLHFLNLWTCHQHHRAAQLRFQFHTDWWGALPPGQRILIQQVVICGSVVGLSVRLEVEEGEATTELVLVNWHTSGPRTRRYSGDLLSFDIINESCLVVVSHPDDEDDEDGSGESVVTTWEKRPDGLYMNERGKRPPQINVYDINDAHDPPTPRIRSYELPESWSTVSLMRISPNSSPRVNAEPTPGAFFYSDPSQRLLVISAEFPPEATPPGCSRNIALVLDESFLQPPGPGEEIVRWNQWRSRCMIFNLPDRAEGLQAVGRRLVFFENVAEPGHSTVDSSSRVHMLDLNPYAVDFLQSIVRSPSPWRWNGPWTTITTVVPRRSTRYIRTSTVEAYNITWIDATEDSIILYNECEGQTSIRILTFGPDPRTMIRSHT</sequence>
<organism evidence="1 2">
    <name type="scientific">Leucogyrophana mollusca</name>
    <dbReference type="NCBI Taxonomy" id="85980"/>
    <lineage>
        <taxon>Eukaryota</taxon>
        <taxon>Fungi</taxon>
        <taxon>Dikarya</taxon>
        <taxon>Basidiomycota</taxon>
        <taxon>Agaricomycotina</taxon>
        <taxon>Agaricomycetes</taxon>
        <taxon>Agaricomycetidae</taxon>
        <taxon>Boletales</taxon>
        <taxon>Boletales incertae sedis</taxon>
        <taxon>Leucogyrophana</taxon>
    </lineage>
</organism>
<proteinExistence type="predicted"/>